<dbReference type="PROSITE" id="PS50075">
    <property type="entry name" value="CARRIER"/>
    <property type="match status" value="1"/>
</dbReference>
<dbReference type="SUPFAM" id="SSF56801">
    <property type="entry name" value="Acetyl-CoA synthetase-like"/>
    <property type="match status" value="1"/>
</dbReference>
<dbReference type="Gene3D" id="3.30.300.30">
    <property type="match status" value="1"/>
</dbReference>
<comment type="caution">
    <text evidence="4">The sequence shown here is derived from an EMBL/GenBank/DDBJ whole genome shotgun (WGS) entry which is preliminary data.</text>
</comment>
<dbReference type="Proteomes" id="UP001492380">
    <property type="component" value="Unassembled WGS sequence"/>
</dbReference>
<dbReference type="InterPro" id="IPR029058">
    <property type="entry name" value="AB_hydrolase_fold"/>
</dbReference>
<dbReference type="InterPro" id="IPR000873">
    <property type="entry name" value="AMP-dep_synth/lig_dom"/>
</dbReference>
<organism evidence="4 5">
    <name type="scientific">Phyllosticta capitalensis</name>
    <dbReference type="NCBI Taxonomy" id="121624"/>
    <lineage>
        <taxon>Eukaryota</taxon>
        <taxon>Fungi</taxon>
        <taxon>Dikarya</taxon>
        <taxon>Ascomycota</taxon>
        <taxon>Pezizomycotina</taxon>
        <taxon>Dothideomycetes</taxon>
        <taxon>Dothideomycetes incertae sedis</taxon>
        <taxon>Botryosphaeriales</taxon>
        <taxon>Phyllostictaceae</taxon>
        <taxon>Phyllosticta</taxon>
    </lineage>
</organism>
<dbReference type="SUPFAM" id="SSF47336">
    <property type="entry name" value="ACP-like"/>
    <property type="match status" value="1"/>
</dbReference>
<dbReference type="PANTHER" id="PTHR24096">
    <property type="entry name" value="LONG-CHAIN-FATTY-ACID--COA LIGASE"/>
    <property type="match status" value="1"/>
</dbReference>
<feature type="domain" description="Carrier" evidence="3">
    <location>
        <begin position="594"/>
        <end position="673"/>
    </location>
</feature>
<proteinExistence type="inferred from homology"/>
<dbReference type="SUPFAM" id="SSF53474">
    <property type="entry name" value="alpha/beta-Hydrolases"/>
    <property type="match status" value="1"/>
</dbReference>
<dbReference type="Gene3D" id="1.10.1200.10">
    <property type="entry name" value="ACP-like"/>
    <property type="match status" value="1"/>
</dbReference>
<dbReference type="Pfam" id="PF00975">
    <property type="entry name" value="Thioesterase"/>
    <property type="match status" value="1"/>
</dbReference>
<gene>
    <name evidence="4" type="ORF">HDK90DRAFT_109710</name>
</gene>
<dbReference type="EMBL" id="JBBWRZ010000013">
    <property type="protein sequence ID" value="KAK8223955.1"/>
    <property type="molecule type" value="Genomic_DNA"/>
</dbReference>
<keyword evidence="2" id="KW-0436">Ligase</keyword>
<protein>
    <submittedName>
        <fullName evidence="4">Non-ribosomal peptide synthase-like protein</fullName>
    </submittedName>
</protein>
<evidence type="ECO:0000256" key="1">
    <source>
        <dbReference type="ARBA" id="ARBA00006432"/>
    </source>
</evidence>
<sequence>MFTSLAKALYSITPWGKSDEPETVLQLLQRAAKKWPTHTVSFKTGGWDMAPEVFTYEQLLREALTNAAKLRQADIIPEHRRVILYFDTHRDNCIWYWSVIAAGGIPALLSPLSNNQTTMIGELENVNKTFSGPTIITTKQLARFFVAVQGMKTHTAQSIKLEKLEAPIGHDDMFGGGWFDEGVGREDEVTTMLFTSGSTGYAKAVQYTHRQLCMSSKLKCGLSGMDNTKTFMSWVSFDHSAALCENHLHAVYAGASQVMIPAIDLIREPVRFWMALSEWKVAYSFAPNFFLSTAARAYKELPAEERWKLDFDFSELRTVMCGGEANKTTVFEMAEEIVTKFGAPKCSIKPAYGLSETCSGIFYNTQCPTYDVKKRYVFASAGKHLPQHQMRIVDEELRPVKQGSTGSLQMKGAMIFSSYFNNPEANAACWTQDGWFDTGDQTMLDDQGNLLIVGRSKEIIIINGQNYSSFELEHAIEGSKIPGVTPGYIASFAVWTADSDTEDVVILFNPVDDATDDCPALRNAVAKINEACIRFCRKKPSEVIPLPKELMPKSTIGKLSRAKLKKSFQAGYFDKYRLAERAPEQRKKKVEGEALTTPLQKVIEKAFVQETGLDPTELHLDLPVADLGIESLGYLRIKSVLEKELESEDPISMALFLACTTIRDVDMMLLQLGKVTTEYDPIVPLVAGGSKTPLILCHPGGGEFLTWLGLLQYLPDRRILALRVRGFHKGEESFKTLDEMLDIYVEGIKKHQPQGPYAFLGLCFGGMLAFELAKRFEAMGEKVVFCGGIDNPADLHKIQVRQKVRNFLIDLLHFFQILDLDTALRWEDEMDHIPDSEFTAAIFARFPDGTLENLDLTPAKVETWSRINQNMQDITRVYKPTGQVSKFDIFWVPPLPQYKCTDQEWRHDWLCEWKDVVEGASQKDVDADDSKGPLRYHRVEGTHFTILRPENIEVFQKALNRALEARNV</sequence>
<dbReference type="Pfam" id="PF00501">
    <property type="entry name" value="AMP-binding"/>
    <property type="match status" value="1"/>
</dbReference>
<dbReference type="InterPro" id="IPR009081">
    <property type="entry name" value="PP-bd_ACP"/>
</dbReference>
<dbReference type="Pfam" id="PF00550">
    <property type="entry name" value="PP-binding"/>
    <property type="match status" value="1"/>
</dbReference>
<dbReference type="PANTHER" id="PTHR24096:SF149">
    <property type="entry name" value="AMP-BINDING DOMAIN-CONTAINING PROTEIN-RELATED"/>
    <property type="match status" value="1"/>
</dbReference>
<evidence type="ECO:0000259" key="3">
    <source>
        <dbReference type="PROSITE" id="PS50075"/>
    </source>
</evidence>
<dbReference type="PROSITE" id="PS00455">
    <property type="entry name" value="AMP_BINDING"/>
    <property type="match status" value="1"/>
</dbReference>
<evidence type="ECO:0000256" key="2">
    <source>
        <dbReference type="ARBA" id="ARBA00022598"/>
    </source>
</evidence>
<dbReference type="InterPro" id="IPR020845">
    <property type="entry name" value="AMP-binding_CS"/>
</dbReference>
<evidence type="ECO:0000313" key="5">
    <source>
        <dbReference type="Proteomes" id="UP001492380"/>
    </source>
</evidence>
<dbReference type="Gene3D" id="3.40.50.12780">
    <property type="entry name" value="N-terminal domain of ligase-like"/>
    <property type="match status" value="1"/>
</dbReference>
<dbReference type="InterPro" id="IPR001031">
    <property type="entry name" value="Thioesterase"/>
</dbReference>
<dbReference type="InterPro" id="IPR045851">
    <property type="entry name" value="AMP-bd_C_sf"/>
</dbReference>
<dbReference type="Gene3D" id="3.40.50.1820">
    <property type="entry name" value="alpha/beta hydrolase"/>
    <property type="match status" value="1"/>
</dbReference>
<evidence type="ECO:0000313" key="4">
    <source>
        <dbReference type="EMBL" id="KAK8223955.1"/>
    </source>
</evidence>
<dbReference type="InterPro" id="IPR036736">
    <property type="entry name" value="ACP-like_sf"/>
</dbReference>
<dbReference type="InterPro" id="IPR042099">
    <property type="entry name" value="ANL_N_sf"/>
</dbReference>
<keyword evidence="5" id="KW-1185">Reference proteome</keyword>
<reference evidence="4 5" key="1">
    <citation type="submission" date="2024-04" db="EMBL/GenBank/DDBJ databases">
        <title>Phyllosticta paracitricarpa is synonymous to the EU quarantine fungus P. citricarpa based on phylogenomic analyses.</title>
        <authorList>
            <consortium name="Lawrence Berkeley National Laboratory"/>
            <person name="Van Ingen-Buijs V.A."/>
            <person name="Van Westerhoven A.C."/>
            <person name="Haridas S."/>
            <person name="Skiadas P."/>
            <person name="Martin F."/>
            <person name="Groenewald J.Z."/>
            <person name="Crous P.W."/>
            <person name="Seidl M.F."/>
        </authorList>
    </citation>
    <scope>NUCLEOTIDE SEQUENCE [LARGE SCALE GENOMIC DNA]</scope>
    <source>
        <strain evidence="4 5">CBS 123374</strain>
    </source>
</reference>
<name>A0ABR1YAH8_9PEZI</name>
<accession>A0ABR1YAH8</accession>
<comment type="similarity">
    <text evidence="1">Belongs to the ATP-dependent AMP-binding enzyme family.</text>
</comment>